<dbReference type="GO" id="GO:0016020">
    <property type="term" value="C:membrane"/>
    <property type="evidence" value="ECO:0007669"/>
    <property type="project" value="UniProtKB-SubCell"/>
</dbReference>
<evidence type="ECO:0000256" key="1">
    <source>
        <dbReference type="ARBA" id="ARBA00004141"/>
    </source>
</evidence>
<organism evidence="11 12">
    <name type="scientific">Lunasporangiospora selenospora</name>
    <dbReference type="NCBI Taxonomy" id="979761"/>
    <lineage>
        <taxon>Eukaryota</taxon>
        <taxon>Fungi</taxon>
        <taxon>Fungi incertae sedis</taxon>
        <taxon>Mucoromycota</taxon>
        <taxon>Mortierellomycotina</taxon>
        <taxon>Mortierellomycetes</taxon>
        <taxon>Mortierellales</taxon>
        <taxon>Mortierellaceae</taxon>
        <taxon>Lunasporangiospora</taxon>
    </lineage>
</organism>
<evidence type="ECO:0000256" key="8">
    <source>
        <dbReference type="SAM" id="MobiDB-lite"/>
    </source>
</evidence>
<comment type="pathway">
    <text evidence="2">Secondary metabolite biosynthesis.</text>
</comment>
<sequence>MLIFDPAWAKTLFPFFVPLTTPSPDRLFPTPHSLPTGIYVAIYFPVLIASYALLLSPFPKTTVAKQILAFPLLLFLLFYPILLTCPQDLLHLGLSVISSGCLTRLIDLYYVQPWTGIPSRYYVRILMAESMSDSVARAKKDLEDQDKKESVKVNGSGLSSSQGAIKALSLKPNLDQGEPLTWTSTRFRSEMLSPLRNYTSIQPSTRSPNAKQLQWQDLVATLLLCELIQQALLFMTSFYTPDDLDRFTMIEFWVFAVGVAVIMITNILSYYYIGAMAWSWHTGNTLDTSDWAVLGTRNPFLAVTPVDFWNNWHTLFRYIWVDLGFLPTQRLCKQYLRPDTVGSVLSKAARQALPVMSVFALSGLMHGYIVYTSMGQPFWGQFVYFMIQSVAVILTKVASQTPTGRWIEHMYTEGGTATRLGLRILGVLSMFTFHAVTFPLFMHPYATFGMWYGMRYRSLFWWYFGKK</sequence>
<feature type="transmembrane region" description="Helical" evidence="9">
    <location>
        <begin position="420"/>
        <end position="442"/>
    </location>
</feature>
<feature type="transmembrane region" description="Helical" evidence="9">
    <location>
        <begin position="67"/>
        <end position="83"/>
    </location>
</feature>
<evidence type="ECO:0000259" key="10">
    <source>
        <dbReference type="Pfam" id="PF13813"/>
    </source>
</evidence>
<keyword evidence="12" id="KW-1185">Reference proteome</keyword>
<keyword evidence="4" id="KW-0808">Transferase</keyword>
<comment type="similarity">
    <text evidence="3">Belongs to the wax synthase family.</text>
</comment>
<name>A0A9P6G134_9FUNG</name>
<feature type="domain" description="Wax synthase" evidence="10">
    <location>
        <begin position="298"/>
        <end position="386"/>
    </location>
</feature>
<protein>
    <recommendedName>
        <fullName evidence="10">Wax synthase domain-containing protein</fullName>
    </recommendedName>
</protein>
<feature type="transmembrane region" description="Helical" evidence="9">
    <location>
        <begin position="352"/>
        <end position="372"/>
    </location>
</feature>
<evidence type="ECO:0000256" key="6">
    <source>
        <dbReference type="ARBA" id="ARBA00022989"/>
    </source>
</evidence>
<evidence type="ECO:0000313" key="11">
    <source>
        <dbReference type="EMBL" id="KAF9585124.1"/>
    </source>
</evidence>
<evidence type="ECO:0000256" key="4">
    <source>
        <dbReference type="ARBA" id="ARBA00022679"/>
    </source>
</evidence>
<reference evidence="11" key="1">
    <citation type="journal article" date="2020" name="Fungal Divers.">
        <title>Resolving the Mortierellaceae phylogeny through synthesis of multi-gene phylogenetics and phylogenomics.</title>
        <authorList>
            <person name="Vandepol N."/>
            <person name="Liber J."/>
            <person name="Desiro A."/>
            <person name="Na H."/>
            <person name="Kennedy M."/>
            <person name="Barry K."/>
            <person name="Grigoriev I.V."/>
            <person name="Miller A.N."/>
            <person name="O'Donnell K."/>
            <person name="Stajich J.E."/>
            <person name="Bonito G."/>
        </authorList>
    </citation>
    <scope>NUCLEOTIDE SEQUENCE</scope>
    <source>
        <strain evidence="11">KOD1015</strain>
    </source>
</reference>
<evidence type="ECO:0000256" key="3">
    <source>
        <dbReference type="ARBA" id="ARBA00007282"/>
    </source>
</evidence>
<dbReference type="OrthoDB" id="1077582at2759"/>
<evidence type="ECO:0000256" key="5">
    <source>
        <dbReference type="ARBA" id="ARBA00022692"/>
    </source>
</evidence>
<dbReference type="InterPro" id="IPR032805">
    <property type="entry name" value="Wax_synthase_dom"/>
</dbReference>
<evidence type="ECO:0000256" key="9">
    <source>
        <dbReference type="SAM" id="Phobius"/>
    </source>
</evidence>
<proteinExistence type="inferred from homology"/>
<gene>
    <name evidence="11" type="ORF">BGW38_003801</name>
</gene>
<comment type="caution">
    <text evidence="11">The sequence shown here is derived from an EMBL/GenBank/DDBJ whole genome shotgun (WGS) entry which is preliminary data.</text>
</comment>
<feature type="transmembrane region" description="Helical" evidence="9">
    <location>
        <begin position="36"/>
        <end position="55"/>
    </location>
</feature>
<feature type="region of interest" description="Disordered" evidence="8">
    <location>
        <begin position="139"/>
        <end position="158"/>
    </location>
</feature>
<dbReference type="Pfam" id="PF13813">
    <property type="entry name" value="MBOAT_2"/>
    <property type="match status" value="1"/>
</dbReference>
<dbReference type="PANTHER" id="PTHR31595">
    <property type="entry name" value="LONG-CHAIN-ALCOHOL O-FATTY-ACYLTRANSFERASE 3-RELATED"/>
    <property type="match status" value="1"/>
</dbReference>
<dbReference type="GO" id="GO:0006629">
    <property type="term" value="P:lipid metabolic process"/>
    <property type="evidence" value="ECO:0007669"/>
    <property type="project" value="InterPro"/>
</dbReference>
<keyword evidence="5 9" id="KW-0812">Transmembrane</keyword>
<comment type="subcellular location">
    <subcellularLocation>
        <location evidence="1">Membrane</location>
        <topology evidence="1">Multi-pass membrane protein</topology>
    </subcellularLocation>
</comment>
<dbReference type="Proteomes" id="UP000780801">
    <property type="component" value="Unassembled WGS sequence"/>
</dbReference>
<dbReference type="PANTHER" id="PTHR31595:SF57">
    <property type="entry name" value="OS04G0481900 PROTEIN"/>
    <property type="match status" value="1"/>
</dbReference>
<accession>A0A9P6G134</accession>
<feature type="compositionally biased region" description="Basic and acidic residues" evidence="8">
    <location>
        <begin position="139"/>
        <end position="151"/>
    </location>
</feature>
<feature type="transmembrane region" description="Helical" evidence="9">
    <location>
        <begin position="252"/>
        <end position="273"/>
    </location>
</feature>
<dbReference type="InterPro" id="IPR044851">
    <property type="entry name" value="Wax_synthase"/>
</dbReference>
<dbReference type="EMBL" id="JAABOA010000249">
    <property type="protein sequence ID" value="KAF9585124.1"/>
    <property type="molecule type" value="Genomic_DNA"/>
</dbReference>
<keyword evidence="6 9" id="KW-1133">Transmembrane helix</keyword>
<feature type="transmembrane region" description="Helical" evidence="9">
    <location>
        <begin position="218"/>
        <end position="240"/>
    </location>
</feature>
<feature type="transmembrane region" description="Helical" evidence="9">
    <location>
        <begin position="89"/>
        <end position="111"/>
    </location>
</feature>
<dbReference type="AlphaFoldDB" id="A0A9P6G134"/>
<keyword evidence="7 9" id="KW-0472">Membrane</keyword>
<evidence type="ECO:0000313" key="12">
    <source>
        <dbReference type="Proteomes" id="UP000780801"/>
    </source>
</evidence>
<evidence type="ECO:0000256" key="7">
    <source>
        <dbReference type="ARBA" id="ARBA00023136"/>
    </source>
</evidence>
<evidence type="ECO:0000256" key="2">
    <source>
        <dbReference type="ARBA" id="ARBA00005179"/>
    </source>
</evidence>
<feature type="transmembrane region" description="Helical" evidence="9">
    <location>
        <begin position="378"/>
        <end position="399"/>
    </location>
</feature>
<dbReference type="GO" id="GO:0008374">
    <property type="term" value="F:O-acyltransferase activity"/>
    <property type="evidence" value="ECO:0007669"/>
    <property type="project" value="InterPro"/>
</dbReference>